<evidence type="ECO:0008006" key="3">
    <source>
        <dbReference type="Google" id="ProtNLM"/>
    </source>
</evidence>
<evidence type="ECO:0000313" key="1">
    <source>
        <dbReference type="EMBL" id="EAR16229.1"/>
    </source>
</evidence>
<name>A4CH21_ROBBH</name>
<reference evidence="1 2" key="1">
    <citation type="journal article" date="2009" name="J. Bacteriol.">
        <title>Complete genome sequence of Robiginitalea biformata HTCC2501.</title>
        <authorList>
            <person name="Oh H.M."/>
            <person name="Giovannoni S.J."/>
            <person name="Lee K."/>
            <person name="Ferriera S."/>
            <person name="Johnson J."/>
            <person name="Cho J.C."/>
        </authorList>
    </citation>
    <scope>NUCLEOTIDE SEQUENCE [LARGE SCALE GENOMIC DNA]</scope>
    <source>
        <strain evidence="2">ATCC BAA-864 / HTCC2501 / KCTC 12146</strain>
    </source>
</reference>
<dbReference type="RefSeq" id="WP_015752986.1">
    <property type="nucleotide sequence ID" value="NC_013222.1"/>
</dbReference>
<dbReference type="HOGENOM" id="CLU_146735_3_0_10"/>
<protein>
    <recommendedName>
        <fullName evidence="3">DUF4286 domain-containing protein</fullName>
    </recommendedName>
</protein>
<dbReference type="eggNOG" id="ENOG5032RP1">
    <property type="taxonomic scope" value="Bacteria"/>
</dbReference>
<dbReference type="KEGG" id="rbi:RB2501_05005"/>
<gene>
    <name evidence="1" type="ordered locus">RB2501_05005</name>
</gene>
<evidence type="ECO:0000313" key="2">
    <source>
        <dbReference type="Proteomes" id="UP000009049"/>
    </source>
</evidence>
<dbReference type="AlphaFoldDB" id="A4CH21"/>
<organism evidence="1 2">
    <name type="scientific">Robiginitalea biformata (strain ATCC BAA-864 / DSM 15991 / KCTC 12146 / HTCC2501)</name>
    <dbReference type="NCBI Taxonomy" id="313596"/>
    <lineage>
        <taxon>Bacteria</taxon>
        <taxon>Pseudomonadati</taxon>
        <taxon>Bacteroidota</taxon>
        <taxon>Flavobacteriia</taxon>
        <taxon>Flavobacteriales</taxon>
        <taxon>Flavobacteriaceae</taxon>
        <taxon>Robiginitalea</taxon>
    </lineage>
</organism>
<dbReference type="InterPro" id="IPR025563">
    <property type="entry name" value="DUF4286"/>
</dbReference>
<keyword evidence="2" id="KW-1185">Reference proteome</keyword>
<dbReference type="Proteomes" id="UP000009049">
    <property type="component" value="Chromosome"/>
</dbReference>
<dbReference type="Pfam" id="PF14114">
    <property type="entry name" value="DUF4286"/>
    <property type="match status" value="1"/>
</dbReference>
<sequence>MIIYNVTINVEDAIRKEWLEWMRTTHIPDVIATGAFKNARICRVLVEEEMGGTTYSVQYLAPDRQSLEAYYGEHAARLRQEVTDRYGDRLVAFRTELEIISEHE</sequence>
<accession>A4CH21</accession>
<dbReference type="EMBL" id="CP001712">
    <property type="protein sequence ID" value="EAR16229.1"/>
    <property type="molecule type" value="Genomic_DNA"/>
</dbReference>
<dbReference type="OrthoDB" id="1121837at2"/>
<proteinExistence type="predicted"/>
<dbReference type="STRING" id="313596.RB2501_05005"/>